<sequence>MTFFRKILAVLALCAPLATFAAPTATNLDPLFAVVPDPNVYESATAKHVTVEGALAGVNDVVWYTFSGQAGQRLFVDHDDAINGDTLTDTVLSVFDANGQLLAMGDDSDVDPGSIGDTGSITPNGFLGVYTLPTSGLYYLGLSSLGNSADITGCTAADFLHQPGSNSISSQRYTGCSEVFAYTNGGTAEGTFTLHVSLSDGNAVPEPGSLALAGVALAGLMMRRRRS</sequence>
<dbReference type="NCBIfam" id="TIGR02595">
    <property type="entry name" value="PEP_CTERM"/>
    <property type="match status" value="1"/>
</dbReference>
<dbReference type="Gene3D" id="2.60.120.380">
    <property type="match status" value="1"/>
</dbReference>
<dbReference type="EMBL" id="JABBFW010000027">
    <property type="protein sequence ID" value="NML18087.1"/>
    <property type="molecule type" value="Genomic_DNA"/>
</dbReference>
<evidence type="ECO:0000313" key="3">
    <source>
        <dbReference type="EMBL" id="NML18087.1"/>
    </source>
</evidence>
<reference evidence="3 4" key="1">
    <citation type="submission" date="2020-04" db="EMBL/GenBank/DDBJ databases">
        <title>Azohydromonas sp. isolated from soil.</title>
        <authorList>
            <person name="Dahal R.H."/>
        </authorList>
    </citation>
    <scope>NUCLEOTIDE SEQUENCE [LARGE SCALE GENOMIC DNA]</scope>
    <source>
        <strain evidence="3 4">G-1-1-14</strain>
    </source>
</reference>
<dbReference type="RefSeq" id="WP_169162990.1">
    <property type="nucleotide sequence ID" value="NZ_JABBFW010000027.1"/>
</dbReference>
<protein>
    <submittedName>
        <fullName evidence="3">PEP-CTERM sorting domain-containing protein</fullName>
    </submittedName>
</protein>
<comment type="caution">
    <text evidence="3">The sequence shown here is derived from an EMBL/GenBank/DDBJ whole genome shotgun (WGS) entry which is preliminary data.</text>
</comment>
<dbReference type="AlphaFoldDB" id="A0A848FD03"/>
<feature type="chain" id="PRO_5032805146" evidence="1">
    <location>
        <begin position="22"/>
        <end position="227"/>
    </location>
</feature>
<organism evidence="3 4">
    <name type="scientific">Azohydromonas caseinilytica</name>
    <dbReference type="NCBI Taxonomy" id="2728836"/>
    <lineage>
        <taxon>Bacteria</taxon>
        <taxon>Pseudomonadati</taxon>
        <taxon>Pseudomonadota</taxon>
        <taxon>Betaproteobacteria</taxon>
        <taxon>Burkholderiales</taxon>
        <taxon>Sphaerotilaceae</taxon>
        <taxon>Azohydromonas</taxon>
    </lineage>
</organism>
<evidence type="ECO:0000313" key="4">
    <source>
        <dbReference type="Proteomes" id="UP000574067"/>
    </source>
</evidence>
<evidence type="ECO:0000256" key="1">
    <source>
        <dbReference type="SAM" id="SignalP"/>
    </source>
</evidence>
<keyword evidence="1" id="KW-0732">Signal</keyword>
<feature type="domain" description="Ice-binding protein C-terminal" evidence="2">
    <location>
        <begin position="203"/>
        <end position="225"/>
    </location>
</feature>
<name>A0A848FD03_9BURK</name>
<accession>A0A848FD03</accession>
<evidence type="ECO:0000259" key="2">
    <source>
        <dbReference type="Pfam" id="PF07589"/>
    </source>
</evidence>
<proteinExistence type="predicted"/>
<keyword evidence="4" id="KW-1185">Reference proteome</keyword>
<dbReference type="InterPro" id="IPR013424">
    <property type="entry name" value="Ice-binding_C"/>
</dbReference>
<dbReference type="Pfam" id="PF07589">
    <property type="entry name" value="PEP-CTERM"/>
    <property type="match status" value="1"/>
</dbReference>
<feature type="signal peptide" evidence="1">
    <location>
        <begin position="1"/>
        <end position="21"/>
    </location>
</feature>
<dbReference type="Proteomes" id="UP000574067">
    <property type="component" value="Unassembled WGS sequence"/>
</dbReference>
<gene>
    <name evidence="3" type="ORF">HHL10_24245</name>
</gene>